<sequence length="40" mass="4664">MVVKLIRSSNDLSRSSDHDFLMSFAPLRRRMDTIAEKVLQ</sequence>
<dbReference type="AlphaFoldDB" id="A0A8S2VK73"/>
<organism evidence="1 2">
    <name type="scientific">Rotaria magnacalcarata</name>
    <dbReference type="NCBI Taxonomy" id="392030"/>
    <lineage>
        <taxon>Eukaryota</taxon>
        <taxon>Metazoa</taxon>
        <taxon>Spiralia</taxon>
        <taxon>Gnathifera</taxon>
        <taxon>Rotifera</taxon>
        <taxon>Eurotatoria</taxon>
        <taxon>Bdelloidea</taxon>
        <taxon>Philodinida</taxon>
        <taxon>Philodinidae</taxon>
        <taxon>Rotaria</taxon>
    </lineage>
</organism>
<gene>
    <name evidence="1" type="ORF">SMN809_LOCUS29966</name>
</gene>
<dbReference type="EMBL" id="CAJOBI010054975">
    <property type="protein sequence ID" value="CAF4390044.1"/>
    <property type="molecule type" value="Genomic_DNA"/>
</dbReference>
<dbReference type="Proteomes" id="UP000676336">
    <property type="component" value="Unassembled WGS sequence"/>
</dbReference>
<proteinExistence type="predicted"/>
<evidence type="ECO:0000313" key="1">
    <source>
        <dbReference type="EMBL" id="CAF4390044.1"/>
    </source>
</evidence>
<accession>A0A8S2VK73</accession>
<evidence type="ECO:0000313" key="2">
    <source>
        <dbReference type="Proteomes" id="UP000676336"/>
    </source>
</evidence>
<name>A0A8S2VK73_9BILA</name>
<comment type="caution">
    <text evidence="1">The sequence shown here is derived from an EMBL/GenBank/DDBJ whole genome shotgun (WGS) entry which is preliminary data.</text>
</comment>
<protein>
    <submittedName>
        <fullName evidence="1">Uncharacterized protein</fullName>
    </submittedName>
</protein>
<feature type="non-terminal residue" evidence="1">
    <location>
        <position position="40"/>
    </location>
</feature>
<reference evidence="1" key="1">
    <citation type="submission" date="2021-02" db="EMBL/GenBank/DDBJ databases">
        <authorList>
            <person name="Nowell W R."/>
        </authorList>
    </citation>
    <scope>NUCLEOTIDE SEQUENCE</scope>
</reference>